<dbReference type="GO" id="GO:0005737">
    <property type="term" value="C:cytoplasm"/>
    <property type="evidence" value="ECO:0007669"/>
    <property type="project" value="UniProtKB-SubCell"/>
</dbReference>
<sequence>MSSLSELIKATAAKTTSADQQAQAAKVAEHVKSAGIVKAFGEGDFVKQITTLLESKKIAHHREAALWITAAVCKAVGQAGEPYLIPLVPKVLDGYADKVASVRTAAAEASKALMALPSRYAVKSLLPVLFQTIKNGRWQSQVGALQLLAGLCKTSPKQVSQCLVEIVPVVSEAMWETKTEVRDEATKTTTACFDVVGNPDLTKSIPFLVGCINRPEEAPDCIHQLAGTTFVTTVEAPTLAIMTPLLSRGLAERSPAIQRQTAVVIDNMCKLVENPAHAQQFLPKLLPGLDRIIEIGASPELRGVAERARATLIRVGGGEKAAADSQLNIAYEVKPEEVLATLKSKLGKDIQSNDAFALISLKYSAALCSALITARDFEADAWDASITPYLSTFTSADVAKRVSSEVHKFYVDYDKKNTNLASAKEDVEEGELLCDCEFSLAYGGMILLNKTRLNLRRGQRYGLCGPNGVGKSTLMRAIADGQLEGFPPADELRTVFVEHNLQAEEADLPVIEFMFNDPNIKNVPHEEVVTMLSSVGFTDAMQRQAVGSLSGGWKMKLELARAMLMHADILLLDEPTNHLDVGNVAWLENYLTSLPNVTSMIVSHDSSFLDNVCTGIIHYESRKLKKYLGNLSKFVEKYPDAKSYYELKSSLVTWRLPEPGFLDGVKSKDKALLKFKDISFAYPGNTVPTIKHMSAQVSLNSRVAVIGPNGAGKSTLIKVVTGEVVPQLGEVTKHPNLRVAYVAQHAFHHVEQHLTKTPNEYIRWRYQYGDDKELAAKVTRQLTPEEEEQMKKVVHWELNGKQEKLQVDDIYGRRKAKRSFEYEIQWVGRTFEDNSWIPREKLEEWGFEKMLQAFDDKEAARAGAWTRSLTSVEVEKHLADVGLPAEFATHSHIKGLSGGQKVKVVLGAAMWLNPHVIILDEPTNYLDRDSLGAMTEALREFGGGVVIISHHRDFTEAICTETWSVNNGELTVTGNNYTQRPSEKILLKEAETRVDAFGNVEKVKSTRKLTRKELKDKQKRRAAAKKRGEEVSESEDEL</sequence>
<dbReference type="Pfam" id="PF00005">
    <property type="entry name" value="ABC_tran"/>
    <property type="match status" value="2"/>
</dbReference>
<dbReference type="SMART" id="SM00298">
    <property type="entry name" value="CHROMO"/>
    <property type="match status" value="1"/>
</dbReference>
<dbReference type="InterPro" id="IPR003593">
    <property type="entry name" value="AAA+_ATPase"/>
</dbReference>
<dbReference type="OrthoDB" id="2110130at2759"/>
<evidence type="ECO:0000256" key="2">
    <source>
        <dbReference type="ARBA" id="ARBA00004815"/>
    </source>
</evidence>
<dbReference type="GO" id="GO:0003746">
    <property type="term" value="F:translation elongation factor activity"/>
    <property type="evidence" value="ECO:0007669"/>
    <property type="project" value="UniProtKB-KW"/>
</dbReference>
<name>A0A9P6QL26_9FUNG</name>
<dbReference type="FunFam" id="2.40.50.990:FF:000002">
    <property type="entry name" value="mRNA export factor elf1"/>
    <property type="match status" value="1"/>
</dbReference>
<keyword evidence="10" id="KW-0694">RNA-binding</keyword>
<evidence type="ECO:0000259" key="15">
    <source>
        <dbReference type="PROSITE" id="PS50893"/>
    </source>
</evidence>
<dbReference type="EMBL" id="JAAAJB010000029">
    <property type="protein sequence ID" value="KAG0269286.1"/>
    <property type="molecule type" value="Genomic_DNA"/>
</dbReference>
<dbReference type="Gene3D" id="1.20.1390.20">
    <property type="match status" value="1"/>
</dbReference>
<evidence type="ECO:0000256" key="11">
    <source>
        <dbReference type="ARBA" id="ARBA00022917"/>
    </source>
</evidence>
<dbReference type="PROSITE" id="PS00211">
    <property type="entry name" value="ABC_TRANSPORTER_1"/>
    <property type="match status" value="2"/>
</dbReference>
<feature type="domain" description="Chromo" evidence="14">
    <location>
        <begin position="805"/>
        <end position="858"/>
    </location>
</feature>
<comment type="pathway">
    <text evidence="2">Protein biosynthesis; polypeptide chain elongation.</text>
</comment>
<evidence type="ECO:0000256" key="9">
    <source>
        <dbReference type="ARBA" id="ARBA00022840"/>
    </source>
</evidence>
<dbReference type="InterPro" id="IPR047036">
    <property type="entry name" value="EF3_4HB_sf"/>
</dbReference>
<comment type="similarity">
    <text evidence="3">Belongs to the ABC transporter superfamily. ABCF family. EF3 subfamily.</text>
</comment>
<evidence type="ECO:0000256" key="12">
    <source>
        <dbReference type="ARBA" id="ARBA00049360"/>
    </source>
</evidence>
<dbReference type="PROSITE" id="PS50013">
    <property type="entry name" value="CHROMO_2"/>
    <property type="match status" value="1"/>
</dbReference>
<keyword evidence="7 16" id="KW-0251">Elongation factor</keyword>
<evidence type="ECO:0000256" key="8">
    <source>
        <dbReference type="ARBA" id="ARBA00022801"/>
    </source>
</evidence>
<keyword evidence="8" id="KW-0378">Hydrolase</keyword>
<feature type="domain" description="ABC transporter" evidence="15">
    <location>
        <begin position="673"/>
        <end position="992"/>
    </location>
</feature>
<evidence type="ECO:0000313" key="17">
    <source>
        <dbReference type="Proteomes" id="UP000807716"/>
    </source>
</evidence>
<dbReference type="Pfam" id="PF24984">
    <property type="entry name" value="HEAT_EF3_GNC1"/>
    <property type="match status" value="1"/>
</dbReference>
<dbReference type="Pfam" id="PF24987">
    <property type="entry name" value="HEAT_EF3_N"/>
    <property type="match status" value="1"/>
</dbReference>
<feature type="domain" description="ABC transporter" evidence="15">
    <location>
        <begin position="433"/>
        <end position="647"/>
    </location>
</feature>
<keyword evidence="4" id="KW-0963">Cytoplasm</keyword>
<dbReference type="InterPro" id="IPR016024">
    <property type="entry name" value="ARM-type_fold"/>
</dbReference>
<evidence type="ECO:0000256" key="13">
    <source>
        <dbReference type="SAM" id="MobiDB-lite"/>
    </source>
</evidence>
<dbReference type="PROSITE" id="PS50893">
    <property type="entry name" value="ABC_TRANSPORTER_2"/>
    <property type="match status" value="2"/>
</dbReference>
<dbReference type="SUPFAM" id="SSF48371">
    <property type="entry name" value="ARM repeat"/>
    <property type="match status" value="1"/>
</dbReference>
<dbReference type="InterPro" id="IPR050611">
    <property type="entry name" value="ABCF"/>
</dbReference>
<dbReference type="GO" id="GO:0003723">
    <property type="term" value="F:RNA binding"/>
    <property type="evidence" value="ECO:0007669"/>
    <property type="project" value="UniProtKB-KW"/>
</dbReference>
<dbReference type="Gene3D" id="3.40.50.300">
    <property type="entry name" value="P-loop containing nucleotide triphosphate hydrolases"/>
    <property type="match status" value="2"/>
</dbReference>
<reference evidence="16" key="1">
    <citation type="journal article" date="2020" name="Fungal Divers.">
        <title>Resolving the Mortierellaceae phylogeny through synthesis of multi-gene phylogenetics and phylogenomics.</title>
        <authorList>
            <person name="Vandepol N."/>
            <person name="Liber J."/>
            <person name="Desiro A."/>
            <person name="Na H."/>
            <person name="Kennedy M."/>
            <person name="Barry K."/>
            <person name="Grigoriev I.V."/>
            <person name="Miller A.N."/>
            <person name="O'Donnell K."/>
            <person name="Stajich J.E."/>
            <person name="Bonito G."/>
        </authorList>
    </citation>
    <scope>NUCLEOTIDE SEQUENCE</scope>
    <source>
        <strain evidence="16">BC1065</strain>
    </source>
</reference>
<evidence type="ECO:0000256" key="7">
    <source>
        <dbReference type="ARBA" id="ARBA00022768"/>
    </source>
</evidence>
<dbReference type="InterPro" id="IPR027417">
    <property type="entry name" value="P-loop_NTPase"/>
</dbReference>
<dbReference type="InterPro" id="IPR003439">
    <property type="entry name" value="ABC_transporter-like_ATP-bd"/>
</dbReference>
<dbReference type="InterPro" id="IPR016197">
    <property type="entry name" value="Chromo-like_dom_sf"/>
</dbReference>
<dbReference type="CDD" id="cd18626">
    <property type="entry name" value="CD_eEF3"/>
    <property type="match status" value="1"/>
</dbReference>
<feature type="region of interest" description="Disordered" evidence="13">
    <location>
        <begin position="1008"/>
        <end position="1038"/>
    </location>
</feature>
<dbReference type="GO" id="GO:0016887">
    <property type="term" value="F:ATP hydrolysis activity"/>
    <property type="evidence" value="ECO:0007669"/>
    <property type="project" value="InterPro"/>
</dbReference>
<keyword evidence="17" id="KW-1185">Reference proteome</keyword>
<proteinExistence type="inferred from homology"/>
<dbReference type="InterPro" id="IPR011989">
    <property type="entry name" value="ARM-like"/>
</dbReference>
<dbReference type="InterPro" id="IPR015688">
    <property type="entry name" value="eEF3_ABC2_chromodomain-like"/>
</dbReference>
<dbReference type="SUPFAM" id="SSF52540">
    <property type="entry name" value="P-loop containing nucleoside triphosphate hydrolases"/>
    <property type="match status" value="2"/>
</dbReference>
<evidence type="ECO:0000259" key="14">
    <source>
        <dbReference type="PROSITE" id="PS50013"/>
    </source>
</evidence>
<dbReference type="Pfam" id="PF17947">
    <property type="entry name" value="4HB"/>
    <property type="match status" value="1"/>
</dbReference>
<organism evidence="16 17">
    <name type="scientific">Actinomortierella ambigua</name>
    <dbReference type="NCBI Taxonomy" id="1343610"/>
    <lineage>
        <taxon>Eukaryota</taxon>
        <taxon>Fungi</taxon>
        <taxon>Fungi incertae sedis</taxon>
        <taxon>Mucoromycota</taxon>
        <taxon>Mortierellomycotina</taxon>
        <taxon>Mortierellomycetes</taxon>
        <taxon>Mortierellales</taxon>
        <taxon>Mortierellaceae</taxon>
        <taxon>Actinomortierella</taxon>
    </lineage>
</organism>
<dbReference type="CDD" id="cd03221">
    <property type="entry name" value="ABCF_EF-3"/>
    <property type="match status" value="2"/>
</dbReference>
<evidence type="ECO:0000256" key="3">
    <source>
        <dbReference type="ARBA" id="ARBA00011054"/>
    </source>
</evidence>
<comment type="caution">
    <text evidence="16">The sequence shown here is derived from an EMBL/GenBank/DDBJ whole genome shotgun (WGS) entry which is preliminary data.</text>
</comment>
<dbReference type="SMART" id="SM00382">
    <property type="entry name" value="AAA"/>
    <property type="match status" value="2"/>
</dbReference>
<dbReference type="InterPro" id="IPR047038">
    <property type="entry name" value="eEF3_chromodomain-like_sf"/>
</dbReference>
<dbReference type="Gene3D" id="1.25.10.10">
    <property type="entry name" value="Leucine-rich Repeat Variant"/>
    <property type="match status" value="1"/>
</dbReference>
<evidence type="ECO:0000256" key="6">
    <source>
        <dbReference type="ARBA" id="ARBA00022741"/>
    </source>
</evidence>
<dbReference type="Gene3D" id="2.40.50.990">
    <property type="match status" value="1"/>
</dbReference>
<evidence type="ECO:0000313" key="16">
    <source>
        <dbReference type="EMBL" id="KAG0269286.1"/>
    </source>
</evidence>
<keyword evidence="5" id="KW-0677">Repeat</keyword>
<dbReference type="PANTHER" id="PTHR19211">
    <property type="entry name" value="ATP-BINDING TRANSPORT PROTEIN-RELATED"/>
    <property type="match status" value="1"/>
</dbReference>
<dbReference type="Proteomes" id="UP000807716">
    <property type="component" value="Unassembled WGS sequence"/>
</dbReference>
<evidence type="ECO:0000256" key="5">
    <source>
        <dbReference type="ARBA" id="ARBA00022737"/>
    </source>
</evidence>
<dbReference type="FunFam" id="3.40.50.300:FF:000193">
    <property type="entry name" value="Probable Elongation factor 3"/>
    <property type="match status" value="1"/>
</dbReference>
<keyword evidence="9" id="KW-0067">ATP-binding</keyword>
<dbReference type="AlphaFoldDB" id="A0A9P6QL26"/>
<protein>
    <submittedName>
        <fullName evidence="16">Translational elongation factor EF-1 alpha</fullName>
    </submittedName>
</protein>
<dbReference type="GO" id="GO:0005524">
    <property type="term" value="F:ATP binding"/>
    <property type="evidence" value="ECO:0007669"/>
    <property type="project" value="UniProtKB-KW"/>
</dbReference>
<dbReference type="FunFam" id="1.25.10.10:FF:000076">
    <property type="entry name" value="Elongation factor 3"/>
    <property type="match status" value="1"/>
</dbReference>
<dbReference type="SUPFAM" id="SSF54160">
    <property type="entry name" value="Chromo domain-like"/>
    <property type="match status" value="1"/>
</dbReference>
<comment type="subcellular location">
    <subcellularLocation>
        <location evidence="1">Cytoplasm</location>
    </subcellularLocation>
</comment>
<dbReference type="InterPro" id="IPR000953">
    <property type="entry name" value="Chromo/chromo_shadow_dom"/>
</dbReference>
<dbReference type="InterPro" id="IPR040533">
    <property type="entry name" value="EF3_4HB"/>
</dbReference>
<keyword evidence="11" id="KW-0648">Protein biosynthesis</keyword>
<dbReference type="Pfam" id="PF00385">
    <property type="entry name" value="Chromo"/>
    <property type="match status" value="1"/>
</dbReference>
<dbReference type="InterPro" id="IPR017871">
    <property type="entry name" value="ABC_transporter-like_CS"/>
</dbReference>
<dbReference type="InterPro" id="IPR023780">
    <property type="entry name" value="Chromo_domain"/>
</dbReference>
<accession>A0A9P6QL26</accession>
<comment type="catalytic activity">
    <reaction evidence="12">
        <text>ATP + H2O = ADP + phosphate + H(+)</text>
        <dbReference type="Rhea" id="RHEA:13065"/>
        <dbReference type="ChEBI" id="CHEBI:15377"/>
        <dbReference type="ChEBI" id="CHEBI:15378"/>
        <dbReference type="ChEBI" id="CHEBI:30616"/>
        <dbReference type="ChEBI" id="CHEBI:43474"/>
        <dbReference type="ChEBI" id="CHEBI:456216"/>
    </reaction>
</comment>
<evidence type="ECO:0000256" key="1">
    <source>
        <dbReference type="ARBA" id="ARBA00004496"/>
    </source>
</evidence>
<dbReference type="PANTHER" id="PTHR19211:SF5">
    <property type="entry name" value="ELONGATION FACTOR 3A-RELATED"/>
    <property type="match status" value="1"/>
</dbReference>
<keyword evidence="6" id="KW-0547">Nucleotide-binding</keyword>
<evidence type="ECO:0000256" key="10">
    <source>
        <dbReference type="ARBA" id="ARBA00022884"/>
    </source>
</evidence>
<evidence type="ECO:0000256" key="4">
    <source>
        <dbReference type="ARBA" id="ARBA00022490"/>
    </source>
</evidence>
<gene>
    <name evidence="16" type="primary">TEF3_3</name>
    <name evidence="16" type="ORF">DFQ27_004149</name>
</gene>